<evidence type="ECO:0000256" key="3">
    <source>
        <dbReference type="ARBA" id="ARBA00022989"/>
    </source>
</evidence>
<feature type="transmembrane region" description="Helical" evidence="5">
    <location>
        <begin position="216"/>
        <end position="236"/>
    </location>
</feature>
<feature type="domain" description="Yip1" evidence="6">
    <location>
        <begin position="12"/>
        <end position="234"/>
    </location>
</feature>
<dbReference type="EMBL" id="CP011034">
    <property type="protein sequence ID" value="ALS34351.1"/>
    <property type="molecule type" value="Genomic_DNA"/>
</dbReference>
<dbReference type="GO" id="GO:0016020">
    <property type="term" value="C:membrane"/>
    <property type="evidence" value="ECO:0007669"/>
    <property type="project" value="UniProtKB-SubCell"/>
</dbReference>
<organism evidence="7">
    <name type="scientific">Pseudoalteromonas translucida KMM 520</name>
    <dbReference type="NCBI Taxonomy" id="1315283"/>
    <lineage>
        <taxon>Bacteria</taxon>
        <taxon>Pseudomonadati</taxon>
        <taxon>Pseudomonadota</taxon>
        <taxon>Gammaproteobacteria</taxon>
        <taxon>Alteromonadales</taxon>
        <taxon>Pseudoalteromonadaceae</taxon>
        <taxon>Pseudoalteromonas</taxon>
    </lineage>
</organism>
<proteinExistence type="predicted"/>
<protein>
    <recommendedName>
        <fullName evidence="6">Yip1 domain-containing protein</fullName>
    </recommendedName>
</protein>
<feature type="transmembrane region" description="Helical" evidence="5">
    <location>
        <begin position="127"/>
        <end position="152"/>
    </location>
</feature>
<dbReference type="OrthoDB" id="6272224at2"/>
<name>A0A0U2IT68_9GAMM</name>
<evidence type="ECO:0000313" key="7">
    <source>
        <dbReference type="EMBL" id="ALS34351.1"/>
    </source>
</evidence>
<evidence type="ECO:0000256" key="2">
    <source>
        <dbReference type="ARBA" id="ARBA00022692"/>
    </source>
</evidence>
<dbReference type="Proteomes" id="UP000065261">
    <property type="component" value="Chromosome I"/>
</dbReference>
<evidence type="ECO:0000259" key="6">
    <source>
        <dbReference type="Pfam" id="PF04893"/>
    </source>
</evidence>
<reference evidence="7 8" key="1">
    <citation type="submission" date="2015-03" db="EMBL/GenBank/DDBJ databases">
        <authorList>
            <person name="Murphy D."/>
        </authorList>
    </citation>
    <scope>NUCLEOTIDE SEQUENCE [LARGE SCALE GENOMIC DNA]</scope>
    <source>
        <strain evidence="7 8">KMM 520</strain>
    </source>
</reference>
<evidence type="ECO:0000256" key="1">
    <source>
        <dbReference type="ARBA" id="ARBA00004141"/>
    </source>
</evidence>
<gene>
    <name evidence="7" type="ORF">PTRA_a3365</name>
</gene>
<evidence type="ECO:0000313" key="8">
    <source>
        <dbReference type="Proteomes" id="UP000065261"/>
    </source>
</evidence>
<evidence type="ECO:0000256" key="4">
    <source>
        <dbReference type="ARBA" id="ARBA00023136"/>
    </source>
</evidence>
<keyword evidence="2 5" id="KW-0812">Transmembrane</keyword>
<sequence length="237" mass="25835">MKSPNALSALIDIYISPSKAFSGIEQAKGWSWLALICIAVATAASMFVFYNSVDIQFLINEQVTVASVDATIGEQKMIRQAIEQNAPNQIWFGMIGGIIGIVIMNALVALYYMLIAKLDPNSQHSYGAWYGFSLWTMMPAVISSLGTIALVLMANTDQISQQAVFSYASINQLIVGLDATHTFYTLLESINLFTIWSIALGMVGLKCWTNFSTNKALLFAALPSIIIFGVWAIIAAL</sequence>
<feature type="transmembrane region" description="Helical" evidence="5">
    <location>
        <begin position="30"/>
        <end position="50"/>
    </location>
</feature>
<accession>A0A0U2IT68</accession>
<comment type="subcellular location">
    <subcellularLocation>
        <location evidence="1">Membrane</location>
        <topology evidence="1">Multi-pass membrane protein</topology>
    </subcellularLocation>
</comment>
<dbReference type="KEGG" id="ptn:PTRA_a3365"/>
<dbReference type="InterPro" id="IPR006977">
    <property type="entry name" value="Yip1_dom"/>
</dbReference>
<dbReference type="RefSeq" id="WP_058374330.1">
    <property type="nucleotide sequence ID" value="NZ_CP011034.1"/>
</dbReference>
<feature type="transmembrane region" description="Helical" evidence="5">
    <location>
        <begin position="90"/>
        <end position="115"/>
    </location>
</feature>
<evidence type="ECO:0000256" key="5">
    <source>
        <dbReference type="SAM" id="Phobius"/>
    </source>
</evidence>
<keyword evidence="4 5" id="KW-0472">Membrane</keyword>
<dbReference type="Pfam" id="PF04893">
    <property type="entry name" value="Yip1"/>
    <property type="match status" value="1"/>
</dbReference>
<keyword evidence="3 5" id="KW-1133">Transmembrane helix</keyword>
<dbReference type="PATRIC" id="fig|1315283.4.peg.2938"/>
<dbReference type="AlphaFoldDB" id="A0A0U2IT68"/>